<feature type="transmembrane region" description="Helical" evidence="7">
    <location>
        <begin position="105"/>
        <end position="129"/>
    </location>
</feature>
<evidence type="ECO:0000256" key="1">
    <source>
        <dbReference type="ARBA" id="ARBA00004141"/>
    </source>
</evidence>
<evidence type="ECO:0000256" key="4">
    <source>
        <dbReference type="ARBA" id="ARBA00022989"/>
    </source>
</evidence>
<dbReference type="Proteomes" id="UP000664167">
    <property type="component" value="Unassembled WGS sequence"/>
</dbReference>
<keyword evidence="5" id="KW-0406">Ion transport</keyword>
<dbReference type="PANTHER" id="PTHR32468">
    <property type="entry name" value="CATION/H + ANTIPORTER"/>
    <property type="match status" value="1"/>
</dbReference>
<evidence type="ECO:0000256" key="6">
    <source>
        <dbReference type="ARBA" id="ARBA00023136"/>
    </source>
</evidence>
<name>A0A939JHI2_9ACTN</name>
<feature type="transmembrane region" description="Helical" evidence="7">
    <location>
        <begin position="247"/>
        <end position="279"/>
    </location>
</feature>
<dbReference type="GO" id="GO:0015297">
    <property type="term" value="F:antiporter activity"/>
    <property type="evidence" value="ECO:0007669"/>
    <property type="project" value="InterPro"/>
</dbReference>
<comment type="subcellular location">
    <subcellularLocation>
        <location evidence="1">Membrane</location>
        <topology evidence="1">Multi-pass membrane protein</topology>
    </subcellularLocation>
</comment>
<evidence type="ECO:0000313" key="9">
    <source>
        <dbReference type="EMBL" id="MBO0514503.1"/>
    </source>
</evidence>
<reference evidence="9" key="1">
    <citation type="submission" date="2021-03" db="EMBL/GenBank/DDBJ databases">
        <title>Streptomyces poriferae sp. nov., a novel marine sponge-derived Actinobacteria species with anti-MRSA activity.</title>
        <authorList>
            <person name="Sandoval-Powers M."/>
            <person name="Kralova S."/>
            <person name="Nguyen G.-S."/>
            <person name="Fawwal D."/>
            <person name="Degnes K."/>
            <person name="Klinkenberg G."/>
            <person name="Sletta H."/>
            <person name="Wentzel A."/>
            <person name="Liles M.R."/>
        </authorList>
    </citation>
    <scope>NUCLEOTIDE SEQUENCE</scope>
    <source>
        <strain evidence="9">DSM 41794</strain>
    </source>
</reference>
<feature type="transmembrane region" description="Helical" evidence="7">
    <location>
        <begin position="43"/>
        <end position="61"/>
    </location>
</feature>
<dbReference type="GO" id="GO:1902600">
    <property type="term" value="P:proton transmembrane transport"/>
    <property type="evidence" value="ECO:0007669"/>
    <property type="project" value="InterPro"/>
</dbReference>
<keyword evidence="6 7" id="KW-0472">Membrane</keyword>
<keyword evidence="3 7" id="KW-0812">Transmembrane</keyword>
<dbReference type="AlphaFoldDB" id="A0A939JHI2"/>
<evidence type="ECO:0000313" key="10">
    <source>
        <dbReference type="Proteomes" id="UP000664167"/>
    </source>
</evidence>
<evidence type="ECO:0000256" key="2">
    <source>
        <dbReference type="ARBA" id="ARBA00022448"/>
    </source>
</evidence>
<evidence type="ECO:0000256" key="7">
    <source>
        <dbReference type="SAM" id="Phobius"/>
    </source>
</evidence>
<dbReference type="InterPro" id="IPR038770">
    <property type="entry name" value="Na+/solute_symporter_sf"/>
</dbReference>
<evidence type="ECO:0000256" key="5">
    <source>
        <dbReference type="ARBA" id="ARBA00023065"/>
    </source>
</evidence>
<dbReference type="GO" id="GO:0016020">
    <property type="term" value="C:membrane"/>
    <property type="evidence" value="ECO:0007669"/>
    <property type="project" value="UniProtKB-SubCell"/>
</dbReference>
<proteinExistence type="predicted"/>
<feature type="transmembrane region" description="Helical" evidence="7">
    <location>
        <begin position="73"/>
        <end position="93"/>
    </location>
</feature>
<dbReference type="InterPro" id="IPR006153">
    <property type="entry name" value="Cation/H_exchanger_TM"/>
</dbReference>
<organism evidence="9 10">
    <name type="scientific">Streptomyces beijiangensis</name>
    <dbReference type="NCBI Taxonomy" id="163361"/>
    <lineage>
        <taxon>Bacteria</taxon>
        <taxon>Bacillati</taxon>
        <taxon>Actinomycetota</taxon>
        <taxon>Actinomycetes</taxon>
        <taxon>Kitasatosporales</taxon>
        <taxon>Streptomycetaceae</taxon>
        <taxon>Streptomyces</taxon>
    </lineage>
</organism>
<feature type="domain" description="Cation/H+ exchanger transmembrane" evidence="8">
    <location>
        <begin position="22"/>
        <end position="413"/>
    </location>
</feature>
<feature type="transmembrane region" description="Helical" evidence="7">
    <location>
        <begin position="325"/>
        <end position="345"/>
    </location>
</feature>
<gene>
    <name evidence="9" type="ORF">J0695_22300</name>
</gene>
<feature type="transmembrane region" description="Helical" evidence="7">
    <location>
        <begin position="206"/>
        <end position="227"/>
    </location>
</feature>
<keyword evidence="10" id="KW-1185">Reference proteome</keyword>
<evidence type="ECO:0000259" key="8">
    <source>
        <dbReference type="Pfam" id="PF00999"/>
    </source>
</evidence>
<dbReference type="Gene3D" id="1.20.1530.20">
    <property type="match status" value="1"/>
</dbReference>
<dbReference type="Pfam" id="PF00999">
    <property type="entry name" value="Na_H_Exchanger"/>
    <property type="match status" value="1"/>
</dbReference>
<keyword evidence="2" id="KW-0813">Transport</keyword>
<dbReference type="RefSeq" id="WP_206963902.1">
    <property type="nucleotide sequence ID" value="NZ_BAAAJJ010000030.1"/>
</dbReference>
<feature type="transmembrane region" description="Helical" evidence="7">
    <location>
        <begin position="12"/>
        <end position="31"/>
    </location>
</feature>
<feature type="transmembrane region" description="Helical" evidence="7">
    <location>
        <begin position="141"/>
        <end position="165"/>
    </location>
</feature>
<keyword evidence="4 7" id="KW-1133">Transmembrane helix</keyword>
<feature type="transmembrane region" description="Helical" evidence="7">
    <location>
        <begin position="388"/>
        <end position="411"/>
    </location>
</feature>
<dbReference type="PANTHER" id="PTHR32468:SF0">
    <property type="entry name" value="K(+)_H(+) ANTIPORTER 1"/>
    <property type="match status" value="1"/>
</dbReference>
<accession>A0A939JHI2</accession>
<protein>
    <submittedName>
        <fullName evidence="9">Cation:proton antiporter</fullName>
    </submittedName>
</protein>
<dbReference type="InterPro" id="IPR050794">
    <property type="entry name" value="CPA2_transporter"/>
</dbReference>
<feature type="transmembrane region" description="Helical" evidence="7">
    <location>
        <begin position="177"/>
        <end position="200"/>
    </location>
</feature>
<feature type="transmembrane region" description="Helical" evidence="7">
    <location>
        <begin position="299"/>
        <end position="318"/>
    </location>
</feature>
<evidence type="ECO:0000256" key="3">
    <source>
        <dbReference type="ARBA" id="ARBA00022692"/>
    </source>
</evidence>
<comment type="caution">
    <text evidence="9">The sequence shown here is derived from an EMBL/GenBank/DDBJ whole genome shotgun (WGS) entry which is preliminary data.</text>
</comment>
<dbReference type="EMBL" id="JAFLRJ010000211">
    <property type="protein sequence ID" value="MBO0514503.1"/>
    <property type="molecule type" value="Genomic_DNA"/>
</dbReference>
<sequence length="440" mass="45952">MTSHHGDMVQATVLADIALVLVVGVVLLRAARFVRQPAVVGEILAGIALGPSLLGLLPGDLTDRIFPVEARPFLSAISQIGLLLFMFVLGWELDPRHLRGSKRAVAAVSAGSIIVPFALGIAAAAAVYQQHATVAGKQVDFWVFALYLGIAMSVTAFPVLARILADGGLGSTRVGTLALASAALGDVIAWCLLAIVMGLAAAGGGAGGFAAIIGWSVAYVIVMGVLVRPLLGKLTAQLLRRGGAAQLASVIAAGALLSSYATSLIGIHPIFGAFAFGIVMPRQPWRELEPLVQRPLQGVARLLLPVYFIVTGLSVNVGDLHGRDWLDLALLLTVACVGKVVGATFPAKWTGLPWRDALGVGILMNTRGLTELIILNVGLSLKVLDGRLFTVMVLVALFTTAIAGPFLPFLVKKPQADIAPVPAMPRTEHLESDNAPVPSR</sequence>